<organism evidence="1 2">
    <name type="scientific">Pseudomonas phage phi8</name>
    <dbReference type="NCBI Taxonomy" id="120086"/>
    <lineage>
        <taxon>Viruses</taxon>
        <taxon>Riboviria</taxon>
        <taxon>Orthornavirae</taxon>
        <taxon>Duplornaviricota</taxon>
        <taxon>Vidaverviricetes</taxon>
        <taxon>Mindivirales</taxon>
        <taxon>Cystoviridae</taxon>
        <taxon>Alphacystovirus</taxon>
        <taxon>Alphacystovirus phi8</taxon>
        <taxon>Cystovirus phi8</taxon>
    </lineage>
</organism>
<reference evidence="1 2" key="1">
    <citation type="journal article" date="2000" name="Virology">
        <title>Characterization of phi8, a bacteriophage containing three double-stranded RNA genomic segments and distantly related to Phi6.</title>
        <authorList>
            <person name="Hoogstraten D."/>
            <person name="Qiao X."/>
            <person name="Sun Y."/>
            <person name="Hu A."/>
            <person name="Onodera S."/>
            <person name="Mindich L."/>
        </authorList>
    </citation>
    <scope>NUCLEOTIDE SEQUENCE [LARGE SCALE GENOMIC DNA]</scope>
</reference>
<evidence type="ECO:0000313" key="2">
    <source>
        <dbReference type="Proteomes" id="UP000000734"/>
    </source>
</evidence>
<accession>Q8LTT1</accession>
<proteinExistence type="predicted"/>
<evidence type="ECO:0000313" key="1">
    <source>
        <dbReference type="EMBL" id="AAM73501.1"/>
    </source>
</evidence>
<dbReference type="KEGG" id="vg:956604"/>
<dbReference type="RefSeq" id="NP_652745.1">
    <property type="nucleotide sequence ID" value="NC_003299.1"/>
</dbReference>
<gene>
    <name evidence="1" type="primary">7</name>
</gene>
<dbReference type="EMBL" id="AF226851">
    <property type="protein sequence ID" value="AAM73501.1"/>
    <property type="molecule type" value="Genomic_RNA"/>
</dbReference>
<keyword evidence="2" id="KW-1185">Reference proteome</keyword>
<name>Q8LTT1_9VIRU</name>
<sequence>MTDPITAVAINRLVDTIDRAAWASMEDEEKLGYIRRYVSDADDLGISPRMVDDVLDGISSKPVVQDDVFGEAETASSLASRLATTLTRATALRTVMVDGYRVVVGRVGELTLSARVVQEDHRQVVVGYIRVAHDVGGDEYTRMCANIARNEVDYDRITIGGDESSLEDDEQADEA</sequence>
<protein>
    <submittedName>
        <fullName evidence="1">p7</fullName>
    </submittedName>
</protein>
<dbReference type="Proteomes" id="UP000000734">
    <property type="component" value="Genome"/>
</dbReference>